<sequence>MKKIYKNGKIYIEKGYFAQAIYISDGIIKEIGKNEDILRYKADEIIDLEGKTMIPGLNDSHLHLTMMGANMNACNLNEARSIDEIISMGREFLETNPDIKVLVGKGWNQNSFTSGEKRLLTRHDLDKISTQIPIVFDRVCIHVSVGNSLALEILRADENTTIEGGEIQLGEDKRPNGIFSENAVRYLQSIVPQKTKENIEKDFLKAMDYAVSLGLTSVQSCDVMGGDFKKVFEVINEIAKDEKLKLRYSHQFNFQEIEDFKEYLNKEHLNEVYDEKMYSKGALKLFKDGSLGARTALMKNGYNDAPSEKGVDALSDKKLYELCKLASESNIRVITHAIGDEAVERVIDIYEDVMAGKNTLRHGIVHNQITTRNQLERIRDLDIAVMYQPVFLLADIPIIEDRVGKELASTSYAFNTLYQMGAPVSFSTDAPVEDCNPFINIFAAVNRTKLDLTPSGGYYPDEKMSVEDAIDAYTIKSAYNEFKEDFKGRLKEGYVADMVILDRDIFTIDKSEIKDIKVIETIVAGNTVYKA</sequence>
<dbReference type="Proteomes" id="UP001314903">
    <property type="component" value="Unassembled WGS sequence"/>
</dbReference>
<dbReference type="Pfam" id="PF07969">
    <property type="entry name" value="Amidohydro_3"/>
    <property type="match status" value="1"/>
</dbReference>
<reference evidence="2 3" key="1">
    <citation type="submission" date="2021-03" db="EMBL/GenBank/DDBJ databases">
        <title>Genomic Encyclopedia of Type Strains, Phase IV (KMG-IV): sequencing the most valuable type-strain genomes for metagenomic binning, comparative biology and taxonomic classification.</title>
        <authorList>
            <person name="Goeker M."/>
        </authorList>
    </citation>
    <scope>NUCLEOTIDE SEQUENCE [LARGE SCALE GENOMIC DNA]</scope>
    <source>
        <strain evidence="2 3">DSM 27512</strain>
    </source>
</reference>
<name>A0ABS4KLN5_9FIRM</name>
<dbReference type="Gene3D" id="3.20.20.140">
    <property type="entry name" value="Metal-dependent hydrolases"/>
    <property type="match status" value="1"/>
</dbReference>
<organism evidence="2 3">
    <name type="scientific">Acetoanaerobium pronyense</name>
    <dbReference type="NCBI Taxonomy" id="1482736"/>
    <lineage>
        <taxon>Bacteria</taxon>
        <taxon>Bacillati</taxon>
        <taxon>Bacillota</taxon>
        <taxon>Clostridia</taxon>
        <taxon>Peptostreptococcales</taxon>
        <taxon>Filifactoraceae</taxon>
        <taxon>Acetoanaerobium</taxon>
    </lineage>
</organism>
<dbReference type="Gene3D" id="3.10.310.70">
    <property type="match status" value="1"/>
</dbReference>
<proteinExistence type="predicted"/>
<dbReference type="PANTHER" id="PTHR22642:SF2">
    <property type="entry name" value="PROTEIN LONG AFTER FAR-RED 3"/>
    <property type="match status" value="1"/>
</dbReference>
<dbReference type="Gene3D" id="2.30.40.10">
    <property type="entry name" value="Urease, subunit C, domain 1"/>
    <property type="match status" value="1"/>
</dbReference>
<dbReference type="CDD" id="cd01300">
    <property type="entry name" value="YtcJ_like"/>
    <property type="match status" value="1"/>
</dbReference>
<gene>
    <name evidence="2" type="ORF">J2Z35_002500</name>
</gene>
<dbReference type="InterPro" id="IPR032466">
    <property type="entry name" value="Metal_Hydrolase"/>
</dbReference>
<evidence type="ECO:0000313" key="3">
    <source>
        <dbReference type="Proteomes" id="UP001314903"/>
    </source>
</evidence>
<comment type="caution">
    <text evidence="2">The sequence shown here is derived from an EMBL/GenBank/DDBJ whole genome shotgun (WGS) entry which is preliminary data.</text>
</comment>
<dbReference type="InterPro" id="IPR011059">
    <property type="entry name" value="Metal-dep_hydrolase_composite"/>
</dbReference>
<dbReference type="InterPro" id="IPR013108">
    <property type="entry name" value="Amidohydro_3"/>
</dbReference>
<dbReference type="EMBL" id="JAGGLI010000035">
    <property type="protein sequence ID" value="MBP2028670.1"/>
    <property type="molecule type" value="Genomic_DNA"/>
</dbReference>
<evidence type="ECO:0000259" key="1">
    <source>
        <dbReference type="Pfam" id="PF07969"/>
    </source>
</evidence>
<feature type="domain" description="Amidohydrolase 3" evidence="1">
    <location>
        <begin position="44"/>
        <end position="529"/>
    </location>
</feature>
<dbReference type="PANTHER" id="PTHR22642">
    <property type="entry name" value="IMIDAZOLONEPROPIONASE"/>
    <property type="match status" value="1"/>
</dbReference>
<accession>A0ABS4KLN5</accession>
<dbReference type="InterPro" id="IPR033932">
    <property type="entry name" value="YtcJ-like"/>
</dbReference>
<evidence type="ECO:0000313" key="2">
    <source>
        <dbReference type="EMBL" id="MBP2028670.1"/>
    </source>
</evidence>
<protein>
    <submittedName>
        <fullName evidence="2">Amidohydrolase YtcJ</fullName>
    </submittedName>
</protein>
<dbReference type="SUPFAM" id="SSF51556">
    <property type="entry name" value="Metallo-dependent hydrolases"/>
    <property type="match status" value="1"/>
</dbReference>
<dbReference type="RefSeq" id="WP_209661729.1">
    <property type="nucleotide sequence ID" value="NZ_JAGGLI010000035.1"/>
</dbReference>
<dbReference type="SUPFAM" id="SSF51338">
    <property type="entry name" value="Composite domain of metallo-dependent hydrolases"/>
    <property type="match status" value="1"/>
</dbReference>
<keyword evidence="3" id="KW-1185">Reference proteome</keyword>